<keyword evidence="2" id="KW-1185">Reference proteome</keyword>
<dbReference type="Gene3D" id="1.20.1290.10">
    <property type="entry name" value="AhpD-like"/>
    <property type="match status" value="1"/>
</dbReference>
<dbReference type="RefSeq" id="WP_285487357.1">
    <property type="nucleotide sequence ID" value="NZ_BSTI01000006.1"/>
</dbReference>
<gene>
    <name evidence="1" type="ORF">Atai01_32360</name>
</gene>
<sequence>MTGALPLHLTVGRQTGAGWAELREVLRHLAPFAGYPAVVEAFARLAEIQGAQDRLLAGERPASG</sequence>
<comment type="caution">
    <text evidence="1">The sequence shown here is derived from an EMBL/GenBank/DDBJ whole genome shotgun (WGS) entry which is preliminary data.</text>
</comment>
<evidence type="ECO:0008006" key="3">
    <source>
        <dbReference type="Google" id="ProtNLM"/>
    </source>
</evidence>
<reference evidence="1" key="1">
    <citation type="submission" date="2023-03" db="EMBL/GenBank/DDBJ databases">
        <title>Amycolatopsis taiwanensis NBRC 103393.</title>
        <authorList>
            <person name="Ichikawa N."/>
            <person name="Sato H."/>
            <person name="Tonouchi N."/>
        </authorList>
    </citation>
    <scope>NUCLEOTIDE SEQUENCE</scope>
    <source>
        <strain evidence="1">NBRC 103393</strain>
    </source>
</reference>
<dbReference type="AlphaFoldDB" id="A0A9W6R2T6"/>
<proteinExistence type="predicted"/>
<evidence type="ECO:0000313" key="2">
    <source>
        <dbReference type="Proteomes" id="UP001165136"/>
    </source>
</evidence>
<dbReference type="EMBL" id="BSTI01000006">
    <property type="protein sequence ID" value="GLY66617.1"/>
    <property type="molecule type" value="Genomic_DNA"/>
</dbReference>
<dbReference type="InterPro" id="IPR029032">
    <property type="entry name" value="AhpD-like"/>
</dbReference>
<accession>A0A9W6R2T6</accession>
<protein>
    <recommendedName>
        <fullName evidence="3">Carboxymuconolactone decarboxylase-like domain-containing protein</fullName>
    </recommendedName>
</protein>
<evidence type="ECO:0000313" key="1">
    <source>
        <dbReference type="EMBL" id="GLY66617.1"/>
    </source>
</evidence>
<dbReference type="Proteomes" id="UP001165136">
    <property type="component" value="Unassembled WGS sequence"/>
</dbReference>
<name>A0A9W6R2T6_9PSEU</name>
<dbReference type="SUPFAM" id="SSF69118">
    <property type="entry name" value="AhpD-like"/>
    <property type="match status" value="1"/>
</dbReference>
<organism evidence="1 2">
    <name type="scientific">Amycolatopsis taiwanensis</name>
    <dbReference type="NCBI Taxonomy" id="342230"/>
    <lineage>
        <taxon>Bacteria</taxon>
        <taxon>Bacillati</taxon>
        <taxon>Actinomycetota</taxon>
        <taxon>Actinomycetes</taxon>
        <taxon>Pseudonocardiales</taxon>
        <taxon>Pseudonocardiaceae</taxon>
        <taxon>Amycolatopsis</taxon>
    </lineage>
</organism>